<dbReference type="AlphaFoldDB" id="A0A382VKR1"/>
<evidence type="ECO:0000313" key="1">
    <source>
        <dbReference type="EMBL" id="SVD46481.1"/>
    </source>
</evidence>
<dbReference type="EMBL" id="UINC01152347">
    <property type="protein sequence ID" value="SVD46481.1"/>
    <property type="molecule type" value="Genomic_DNA"/>
</dbReference>
<sequence>PTLVTPSKDMYLTYKELRKSNRNFLIKDDFLKVKDIIYAFCHFIRVFMIKINSAFVLDVDISSLVKEELKSINNFDGAVISLLNYRFARSLRKNGIRLKLVVNWFENQVVDKGWNAGFAHYYPNVKRVGYRGFFPSDLYLCTFPSKYENESKVLPSVIAVIGKKLIDSTKEFDSSLKLEVVPAFRFQYIWDEYQDNLDSFVYRILIVLPGNARQAFDMVKSVKKSTSNLGSNNYHYYFKLHPLINSETIKTRIMLGLPENCSIINLSFSESLFKSNLVISTGITG</sequence>
<feature type="non-terminal residue" evidence="1">
    <location>
        <position position="285"/>
    </location>
</feature>
<accession>A0A382VKR1</accession>
<organism evidence="1">
    <name type="scientific">marine metagenome</name>
    <dbReference type="NCBI Taxonomy" id="408172"/>
    <lineage>
        <taxon>unclassified sequences</taxon>
        <taxon>metagenomes</taxon>
        <taxon>ecological metagenomes</taxon>
    </lineage>
</organism>
<reference evidence="1" key="1">
    <citation type="submission" date="2018-05" db="EMBL/GenBank/DDBJ databases">
        <authorList>
            <person name="Lanie J.A."/>
            <person name="Ng W.-L."/>
            <person name="Kazmierczak K.M."/>
            <person name="Andrzejewski T.M."/>
            <person name="Davidsen T.M."/>
            <person name="Wayne K.J."/>
            <person name="Tettelin H."/>
            <person name="Glass J.I."/>
            <person name="Rusch D."/>
            <person name="Podicherti R."/>
            <person name="Tsui H.-C.T."/>
            <person name="Winkler M.E."/>
        </authorList>
    </citation>
    <scope>NUCLEOTIDE SEQUENCE</scope>
</reference>
<feature type="non-terminal residue" evidence="1">
    <location>
        <position position="1"/>
    </location>
</feature>
<proteinExistence type="predicted"/>
<protein>
    <submittedName>
        <fullName evidence="1">Uncharacterized protein</fullName>
    </submittedName>
</protein>
<gene>
    <name evidence="1" type="ORF">METZ01_LOCUS399335</name>
</gene>
<name>A0A382VKR1_9ZZZZ</name>